<feature type="domain" description="Mechanosensitive ion channel MscS C-terminal" evidence="10">
    <location>
        <begin position="232"/>
        <end position="319"/>
    </location>
</feature>
<dbReference type="EMBL" id="JBHMDM010000007">
    <property type="protein sequence ID" value="MFB9378298.1"/>
    <property type="molecule type" value="Genomic_DNA"/>
</dbReference>
<dbReference type="Pfam" id="PF21088">
    <property type="entry name" value="MS_channel_1st"/>
    <property type="match status" value="1"/>
</dbReference>
<feature type="transmembrane region" description="Helical" evidence="8">
    <location>
        <begin position="115"/>
        <end position="135"/>
    </location>
</feature>
<feature type="domain" description="Mechanosensitive ion channel transmembrane helices 2/3" evidence="11">
    <location>
        <begin position="123"/>
        <end position="160"/>
    </location>
</feature>
<feature type="transmembrane region" description="Helical" evidence="8">
    <location>
        <begin position="141"/>
        <end position="163"/>
    </location>
</feature>
<evidence type="ECO:0000256" key="6">
    <source>
        <dbReference type="ARBA" id="ARBA00023136"/>
    </source>
</evidence>
<dbReference type="InterPro" id="IPR049278">
    <property type="entry name" value="MS_channel_C"/>
</dbReference>
<evidence type="ECO:0000259" key="11">
    <source>
        <dbReference type="Pfam" id="PF21088"/>
    </source>
</evidence>
<dbReference type="InterPro" id="IPR010920">
    <property type="entry name" value="LSM_dom_sf"/>
</dbReference>
<evidence type="ECO:0000256" key="8">
    <source>
        <dbReference type="SAM" id="Phobius"/>
    </source>
</evidence>
<dbReference type="PANTHER" id="PTHR30460:SF0">
    <property type="entry name" value="MODERATE CONDUCTANCE MECHANOSENSITIVE CHANNEL YBIO"/>
    <property type="match status" value="1"/>
</dbReference>
<dbReference type="SUPFAM" id="SSF82689">
    <property type="entry name" value="Mechanosensitive channel protein MscS (YggB), C-terminal domain"/>
    <property type="match status" value="1"/>
</dbReference>
<keyword evidence="13" id="KW-1185">Reference proteome</keyword>
<evidence type="ECO:0000256" key="4">
    <source>
        <dbReference type="ARBA" id="ARBA00022692"/>
    </source>
</evidence>
<gene>
    <name evidence="12" type="ORF">ACFFVI_15115</name>
</gene>
<feature type="region of interest" description="Disordered" evidence="7">
    <location>
        <begin position="333"/>
        <end position="400"/>
    </location>
</feature>
<dbReference type="PANTHER" id="PTHR30460">
    <property type="entry name" value="MODERATE CONDUCTANCE MECHANOSENSITIVE CHANNEL YBIO"/>
    <property type="match status" value="1"/>
</dbReference>
<name>A0ABV5LW35_9ACTN</name>
<keyword evidence="6 8" id="KW-0472">Membrane</keyword>
<feature type="compositionally biased region" description="Gly residues" evidence="7">
    <location>
        <begin position="372"/>
        <end position="382"/>
    </location>
</feature>
<feature type="transmembrane region" description="Helical" evidence="8">
    <location>
        <begin position="42"/>
        <end position="63"/>
    </location>
</feature>
<dbReference type="InterPro" id="IPR023408">
    <property type="entry name" value="MscS_beta-dom_sf"/>
</dbReference>
<dbReference type="RefSeq" id="WP_380137130.1">
    <property type="nucleotide sequence ID" value="NZ_JBHLUI010000008.1"/>
</dbReference>
<dbReference type="Gene3D" id="2.30.30.60">
    <property type="match status" value="1"/>
</dbReference>
<evidence type="ECO:0000256" key="1">
    <source>
        <dbReference type="ARBA" id="ARBA00004651"/>
    </source>
</evidence>
<evidence type="ECO:0000313" key="13">
    <source>
        <dbReference type="Proteomes" id="UP001589748"/>
    </source>
</evidence>
<evidence type="ECO:0000256" key="2">
    <source>
        <dbReference type="ARBA" id="ARBA00008017"/>
    </source>
</evidence>
<sequence>MLGLTLPDGVLTGTASPLANDVCTTDSPNICGVVHGWTGSSWAGLISSVLVQVLLILVIGFVARYLLLKVIDRTVAGIAAGGARVTRNAGRRNGLMESSPLLSERRHQRAETLGSVLKSTATLVIGVLVVLMVLAQLDLNIAPFIASAGIVGVALGFGAQSLVKDFLSGIFMLAEDQYGVGDVVDLGDASGTVEAVGLRVTRVRDVNGTVWYVRNGEILRVGNQSQGWARAVIDVSVTYESDLSHVHEVLQRVGDKLAAEDEWKALVIGPVEVWGVEAMDTGGVVLRLVVKTAPLQQWAVQRELRRRIKAVFDAEGIEIPYLQSTVWLRNEERHPPRAPRAGARAASTVHDECHPPPPSEADVAAESAQAPGGQGPAAGAGSAGASTPTADRETPAPRRG</sequence>
<proteinExistence type="inferred from homology"/>
<protein>
    <submittedName>
        <fullName evidence="12">Mechanosensitive ion channel family protein</fullName>
    </submittedName>
</protein>
<dbReference type="SUPFAM" id="SSF50182">
    <property type="entry name" value="Sm-like ribonucleoproteins"/>
    <property type="match status" value="1"/>
</dbReference>
<evidence type="ECO:0000256" key="3">
    <source>
        <dbReference type="ARBA" id="ARBA00022475"/>
    </source>
</evidence>
<dbReference type="Gene3D" id="1.10.287.1260">
    <property type="match status" value="1"/>
</dbReference>
<evidence type="ECO:0000256" key="5">
    <source>
        <dbReference type="ARBA" id="ARBA00022989"/>
    </source>
</evidence>
<dbReference type="InterPro" id="IPR011014">
    <property type="entry name" value="MscS_channel_TM-2"/>
</dbReference>
<comment type="subcellular location">
    <subcellularLocation>
        <location evidence="1">Cell membrane</location>
        <topology evidence="1">Multi-pass membrane protein</topology>
    </subcellularLocation>
</comment>
<dbReference type="InterPro" id="IPR045276">
    <property type="entry name" value="YbiO_bact"/>
</dbReference>
<evidence type="ECO:0000259" key="9">
    <source>
        <dbReference type="Pfam" id="PF00924"/>
    </source>
</evidence>
<feature type="compositionally biased region" description="Basic and acidic residues" evidence="7">
    <location>
        <begin position="390"/>
        <end position="400"/>
    </location>
</feature>
<evidence type="ECO:0000313" key="12">
    <source>
        <dbReference type="EMBL" id="MFB9378298.1"/>
    </source>
</evidence>
<dbReference type="InterPro" id="IPR006685">
    <property type="entry name" value="MscS_channel_2nd"/>
</dbReference>
<comment type="caution">
    <text evidence="12">The sequence shown here is derived from an EMBL/GenBank/DDBJ whole genome shotgun (WGS) entry which is preliminary data.</text>
</comment>
<accession>A0ABV5LW35</accession>
<feature type="domain" description="Mechanosensitive ion channel MscS" evidence="9">
    <location>
        <begin position="162"/>
        <end position="225"/>
    </location>
</feature>
<evidence type="ECO:0000259" key="10">
    <source>
        <dbReference type="Pfam" id="PF21082"/>
    </source>
</evidence>
<dbReference type="Pfam" id="PF00924">
    <property type="entry name" value="MS_channel_2nd"/>
    <property type="match status" value="1"/>
</dbReference>
<dbReference type="Pfam" id="PF21082">
    <property type="entry name" value="MS_channel_3rd"/>
    <property type="match status" value="1"/>
</dbReference>
<keyword evidence="3" id="KW-1003">Cell membrane</keyword>
<reference evidence="12 13" key="1">
    <citation type="submission" date="2024-09" db="EMBL/GenBank/DDBJ databases">
        <authorList>
            <person name="Sun Q."/>
            <person name="Mori K."/>
        </authorList>
    </citation>
    <scope>NUCLEOTIDE SEQUENCE [LARGE SCALE GENOMIC DNA]</scope>
    <source>
        <strain evidence="12 13">TISTR 1856</strain>
    </source>
</reference>
<dbReference type="InterPro" id="IPR049142">
    <property type="entry name" value="MS_channel_1st"/>
</dbReference>
<organism evidence="12 13">
    <name type="scientific">Kineococcus gynurae</name>
    <dbReference type="NCBI Taxonomy" id="452979"/>
    <lineage>
        <taxon>Bacteria</taxon>
        <taxon>Bacillati</taxon>
        <taxon>Actinomycetota</taxon>
        <taxon>Actinomycetes</taxon>
        <taxon>Kineosporiales</taxon>
        <taxon>Kineosporiaceae</taxon>
        <taxon>Kineococcus</taxon>
    </lineage>
</organism>
<keyword evidence="5 8" id="KW-1133">Transmembrane helix</keyword>
<dbReference type="Proteomes" id="UP001589748">
    <property type="component" value="Unassembled WGS sequence"/>
</dbReference>
<dbReference type="SUPFAM" id="SSF82861">
    <property type="entry name" value="Mechanosensitive channel protein MscS (YggB), transmembrane region"/>
    <property type="match status" value="1"/>
</dbReference>
<comment type="similarity">
    <text evidence="2">Belongs to the MscS (TC 1.A.23) family.</text>
</comment>
<keyword evidence="4 8" id="KW-0812">Transmembrane</keyword>
<dbReference type="InterPro" id="IPR011066">
    <property type="entry name" value="MscS_channel_C_sf"/>
</dbReference>
<evidence type="ECO:0000256" key="7">
    <source>
        <dbReference type="SAM" id="MobiDB-lite"/>
    </source>
</evidence>
<dbReference type="Gene3D" id="3.30.70.100">
    <property type="match status" value="1"/>
</dbReference>